<dbReference type="Proteomes" id="UP000581135">
    <property type="component" value="Unassembled WGS sequence"/>
</dbReference>
<dbReference type="EMBL" id="JACHXA010000003">
    <property type="protein sequence ID" value="MBB3065303.1"/>
    <property type="molecule type" value="Genomic_DNA"/>
</dbReference>
<gene>
    <name evidence="2" type="ORF">FHR98_001582</name>
</gene>
<protein>
    <recommendedName>
        <fullName evidence="4">Phospholipase_D-nuclease N-terminal</fullName>
    </recommendedName>
</protein>
<keyword evidence="3" id="KW-1185">Reference proteome</keyword>
<feature type="transmembrane region" description="Helical" evidence="1">
    <location>
        <begin position="12"/>
        <end position="29"/>
    </location>
</feature>
<keyword evidence="1" id="KW-0472">Membrane</keyword>
<reference evidence="2 3" key="1">
    <citation type="submission" date="2020-08" db="EMBL/GenBank/DDBJ databases">
        <title>Genomic Encyclopedia of Type Strains, Phase III (KMG-III): the genomes of soil and plant-associated and newly described type strains.</title>
        <authorList>
            <person name="Whitman W."/>
        </authorList>
    </citation>
    <scope>NUCLEOTIDE SEQUENCE [LARGE SCALE GENOMIC DNA]</scope>
    <source>
        <strain evidence="2 3">CECT 8803</strain>
    </source>
</reference>
<feature type="transmembrane region" description="Helical" evidence="1">
    <location>
        <begin position="49"/>
        <end position="67"/>
    </location>
</feature>
<dbReference type="AlphaFoldDB" id="A0A839SWG9"/>
<accession>A0A839SWG9</accession>
<name>A0A839SWG9_9PROT</name>
<comment type="caution">
    <text evidence="2">The sequence shown here is derived from an EMBL/GenBank/DDBJ whole genome shotgun (WGS) entry which is preliminary data.</text>
</comment>
<evidence type="ECO:0008006" key="4">
    <source>
        <dbReference type="Google" id="ProtNLM"/>
    </source>
</evidence>
<keyword evidence="1" id="KW-0812">Transmembrane</keyword>
<organism evidence="2 3">
    <name type="scientific">Limibacillus halophilus</name>
    <dbReference type="NCBI Taxonomy" id="1579333"/>
    <lineage>
        <taxon>Bacteria</taxon>
        <taxon>Pseudomonadati</taxon>
        <taxon>Pseudomonadota</taxon>
        <taxon>Alphaproteobacteria</taxon>
        <taxon>Rhodospirillales</taxon>
        <taxon>Rhodovibrionaceae</taxon>
        <taxon>Limibacillus</taxon>
    </lineage>
</organism>
<evidence type="ECO:0000313" key="2">
    <source>
        <dbReference type="EMBL" id="MBB3065303.1"/>
    </source>
</evidence>
<proteinExistence type="predicted"/>
<keyword evidence="1" id="KW-1133">Transmembrane helix</keyword>
<evidence type="ECO:0000256" key="1">
    <source>
        <dbReference type="SAM" id="Phobius"/>
    </source>
</evidence>
<evidence type="ECO:0000313" key="3">
    <source>
        <dbReference type="Proteomes" id="UP000581135"/>
    </source>
</evidence>
<dbReference type="RefSeq" id="WP_221205778.1">
    <property type="nucleotide sequence ID" value="NZ_JACHXA010000003.1"/>
</dbReference>
<sequence>MMDQPLSETLLAWAFILGFYVLPLLHVILSPRGGAWRVGPDTRCPFAPRIGWLVIVLVLGIIGWFLFMRATAKRGLEESGGGPA</sequence>